<name>A0A9P6DQN7_9AGAM</name>
<evidence type="ECO:0000256" key="1">
    <source>
        <dbReference type="ARBA" id="ARBA00023002"/>
    </source>
</evidence>
<keyword evidence="1" id="KW-0560">Oxidoreductase</keyword>
<keyword evidence="4" id="KW-1185">Reference proteome</keyword>
<dbReference type="SUPFAM" id="SSF50475">
    <property type="entry name" value="FMN-binding split barrel"/>
    <property type="match status" value="1"/>
</dbReference>
<dbReference type="SMART" id="SM00903">
    <property type="entry name" value="Flavin_Reduct"/>
    <property type="match status" value="1"/>
</dbReference>
<dbReference type="AlphaFoldDB" id="A0A9P6DQN7"/>
<dbReference type="PANTHER" id="PTHR30466:SF1">
    <property type="entry name" value="FMN REDUCTASE (NADH) RUTF"/>
    <property type="match status" value="1"/>
</dbReference>
<dbReference type="Proteomes" id="UP000886523">
    <property type="component" value="Unassembled WGS sequence"/>
</dbReference>
<gene>
    <name evidence="3" type="ORF">BS47DRAFT_1377260</name>
</gene>
<dbReference type="InterPro" id="IPR050268">
    <property type="entry name" value="NADH-dep_flavin_reductase"/>
</dbReference>
<comment type="caution">
    <text evidence="3">The sequence shown here is derived from an EMBL/GenBank/DDBJ whole genome shotgun (WGS) entry which is preliminary data.</text>
</comment>
<sequence>MPAAVSYVRHALRSLLRHSAQPVSVLTASHPSPIVSSPQKFHGATLSSFTSISLHPHPLVAFAIRMPSRAADSMRMHKTSNNTPHIVVNILAASQAHTAVQFSRADLYPDPFSAVPYHLTDEGIPVLSGCIGAVSCALLAIWPSNIDYKGVEMDVGRTLEGTSELFIARVIRIESRAPSDSRQSNPEDMEEGVPLPLIYHRQQYSTLQHRGKSGCDVARVIRGPSHRGC</sequence>
<evidence type="ECO:0000259" key="2">
    <source>
        <dbReference type="SMART" id="SM00903"/>
    </source>
</evidence>
<evidence type="ECO:0000313" key="3">
    <source>
        <dbReference type="EMBL" id="KAF9511281.1"/>
    </source>
</evidence>
<dbReference type="OrthoDB" id="2015405at2759"/>
<evidence type="ECO:0000313" key="4">
    <source>
        <dbReference type="Proteomes" id="UP000886523"/>
    </source>
</evidence>
<proteinExistence type="predicted"/>
<accession>A0A9P6DQN7</accession>
<dbReference type="Pfam" id="PF01613">
    <property type="entry name" value="Flavin_Reduct"/>
    <property type="match status" value="1"/>
</dbReference>
<reference evidence="3" key="1">
    <citation type="journal article" date="2020" name="Nat. Commun.">
        <title>Large-scale genome sequencing of mycorrhizal fungi provides insights into the early evolution of symbiotic traits.</title>
        <authorList>
            <person name="Miyauchi S."/>
            <person name="Kiss E."/>
            <person name="Kuo A."/>
            <person name="Drula E."/>
            <person name="Kohler A."/>
            <person name="Sanchez-Garcia M."/>
            <person name="Morin E."/>
            <person name="Andreopoulos B."/>
            <person name="Barry K.W."/>
            <person name="Bonito G."/>
            <person name="Buee M."/>
            <person name="Carver A."/>
            <person name="Chen C."/>
            <person name="Cichocki N."/>
            <person name="Clum A."/>
            <person name="Culley D."/>
            <person name="Crous P.W."/>
            <person name="Fauchery L."/>
            <person name="Girlanda M."/>
            <person name="Hayes R.D."/>
            <person name="Keri Z."/>
            <person name="LaButti K."/>
            <person name="Lipzen A."/>
            <person name="Lombard V."/>
            <person name="Magnuson J."/>
            <person name="Maillard F."/>
            <person name="Murat C."/>
            <person name="Nolan M."/>
            <person name="Ohm R.A."/>
            <person name="Pangilinan J."/>
            <person name="Pereira M.F."/>
            <person name="Perotto S."/>
            <person name="Peter M."/>
            <person name="Pfister S."/>
            <person name="Riley R."/>
            <person name="Sitrit Y."/>
            <person name="Stielow J.B."/>
            <person name="Szollosi G."/>
            <person name="Zifcakova L."/>
            <person name="Stursova M."/>
            <person name="Spatafora J.W."/>
            <person name="Tedersoo L."/>
            <person name="Vaario L.M."/>
            <person name="Yamada A."/>
            <person name="Yan M."/>
            <person name="Wang P."/>
            <person name="Xu J."/>
            <person name="Bruns T."/>
            <person name="Baldrian P."/>
            <person name="Vilgalys R."/>
            <person name="Dunand C."/>
            <person name="Henrissat B."/>
            <person name="Grigoriev I.V."/>
            <person name="Hibbett D."/>
            <person name="Nagy L.G."/>
            <person name="Martin F.M."/>
        </authorList>
    </citation>
    <scope>NUCLEOTIDE SEQUENCE</scope>
    <source>
        <strain evidence="3">UP504</strain>
    </source>
</reference>
<dbReference type="GO" id="GO:0010181">
    <property type="term" value="F:FMN binding"/>
    <property type="evidence" value="ECO:0007669"/>
    <property type="project" value="InterPro"/>
</dbReference>
<dbReference type="PANTHER" id="PTHR30466">
    <property type="entry name" value="FLAVIN REDUCTASE"/>
    <property type="match status" value="1"/>
</dbReference>
<protein>
    <recommendedName>
        <fullName evidence="2">Flavin reductase like domain-containing protein</fullName>
    </recommendedName>
</protein>
<dbReference type="GO" id="GO:0042602">
    <property type="term" value="F:riboflavin reductase (NADPH) activity"/>
    <property type="evidence" value="ECO:0007669"/>
    <property type="project" value="TreeGrafter"/>
</dbReference>
<dbReference type="Gene3D" id="2.30.110.10">
    <property type="entry name" value="Electron Transport, Fmn-binding Protein, Chain A"/>
    <property type="match status" value="1"/>
</dbReference>
<feature type="domain" description="Flavin reductase like" evidence="2">
    <location>
        <begin position="16"/>
        <end position="183"/>
    </location>
</feature>
<dbReference type="EMBL" id="MU129003">
    <property type="protein sequence ID" value="KAF9511281.1"/>
    <property type="molecule type" value="Genomic_DNA"/>
</dbReference>
<dbReference type="InterPro" id="IPR012349">
    <property type="entry name" value="Split_barrel_FMN-bd"/>
</dbReference>
<organism evidence="3 4">
    <name type="scientific">Hydnum rufescens UP504</name>
    <dbReference type="NCBI Taxonomy" id="1448309"/>
    <lineage>
        <taxon>Eukaryota</taxon>
        <taxon>Fungi</taxon>
        <taxon>Dikarya</taxon>
        <taxon>Basidiomycota</taxon>
        <taxon>Agaricomycotina</taxon>
        <taxon>Agaricomycetes</taxon>
        <taxon>Cantharellales</taxon>
        <taxon>Hydnaceae</taxon>
        <taxon>Hydnum</taxon>
    </lineage>
</organism>
<dbReference type="InterPro" id="IPR002563">
    <property type="entry name" value="Flavin_Rdtase-like_dom"/>
</dbReference>